<reference evidence="7" key="1">
    <citation type="submission" date="2019-08" db="EMBL/GenBank/DDBJ databases">
        <authorList>
            <person name="Kucharzyk K."/>
            <person name="Murdoch R.W."/>
            <person name="Higgins S."/>
            <person name="Loffler F."/>
        </authorList>
    </citation>
    <scope>NUCLEOTIDE SEQUENCE</scope>
</reference>
<dbReference type="GO" id="GO:0045892">
    <property type="term" value="P:negative regulation of DNA-templated transcription"/>
    <property type="evidence" value="ECO:0007669"/>
    <property type="project" value="TreeGrafter"/>
</dbReference>
<keyword evidence="6" id="KW-0804">Transcription</keyword>
<protein>
    <submittedName>
        <fullName evidence="7">Zinc uptake regulation protein</fullName>
    </submittedName>
</protein>
<keyword evidence="2" id="KW-0678">Repressor</keyword>
<gene>
    <name evidence="7" type="primary">zur_20</name>
    <name evidence="7" type="ORF">SDC9_166489</name>
</gene>
<keyword evidence="3" id="KW-0862">Zinc</keyword>
<dbReference type="SUPFAM" id="SSF46785">
    <property type="entry name" value="Winged helix' DNA-binding domain"/>
    <property type="match status" value="1"/>
</dbReference>
<dbReference type="PANTHER" id="PTHR33202:SF7">
    <property type="entry name" value="FERRIC UPTAKE REGULATION PROTEIN"/>
    <property type="match status" value="1"/>
</dbReference>
<keyword evidence="4" id="KW-0805">Transcription regulation</keyword>
<dbReference type="GO" id="GO:1900376">
    <property type="term" value="P:regulation of secondary metabolite biosynthetic process"/>
    <property type="evidence" value="ECO:0007669"/>
    <property type="project" value="TreeGrafter"/>
</dbReference>
<dbReference type="InterPro" id="IPR036390">
    <property type="entry name" value="WH_DNA-bd_sf"/>
</dbReference>
<dbReference type="CDD" id="cd07153">
    <property type="entry name" value="Fur_like"/>
    <property type="match status" value="1"/>
</dbReference>
<dbReference type="AlphaFoldDB" id="A0A645G530"/>
<name>A0A645G530_9ZZZZ</name>
<evidence type="ECO:0000256" key="5">
    <source>
        <dbReference type="ARBA" id="ARBA00023125"/>
    </source>
</evidence>
<dbReference type="EMBL" id="VSSQ01066619">
    <property type="protein sequence ID" value="MPN19123.1"/>
    <property type="molecule type" value="Genomic_DNA"/>
</dbReference>
<evidence type="ECO:0000256" key="6">
    <source>
        <dbReference type="ARBA" id="ARBA00023163"/>
    </source>
</evidence>
<comment type="caution">
    <text evidence="7">The sequence shown here is derived from an EMBL/GenBank/DDBJ whole genome shotgun (WGS) entry which is preliminary data.</text>
</comment>
<proteinExistence type="inferred from homology"/>
<dbReference type="PANTHER" id="PTHR33202">
    <property type="entry name" value="ZINC UPTAKE REGULATION PROTEIN"/>
    <property type="match status" value="1"/>
</dbReference>
<keyword evidence="5" id="KW-0238">DNA-binding</keyword>
<dbReference type="GO" id="GO:0000976">
    <property type="term" value="F:transcription cis-regulatory region binding"/>
    <property type="evidence" value="ECO:0007669"/>
    <property type="project" value="TreeGrafter"/>
</dbReference>
<dbReference type="GO" id="GO:0008270">
    <property type="term" value="F:zinc ion binding"/>
    <property type="evidence" value="ECO:0007669"/>
    <property type="project" value="TreeGrafter"/>
</dbReference>
<dbReference type="InterPro" id="IPR002481">
    <property type="entry name" value="FUR"/>
</dbReference>
<accession>A0A645G530</accession>
<dbReference type="Gene3D" id="3.30.1490.190">
    <property type="match status" value="1"/>
</dbReference>
<dbReference type="InterPro" id="IPR043135">
    <property type="entry name" value="Fur_C"/>
</dbReference>
<evidence type="ECO:0000256" key="1">
    <source>
        <dbReference type="ARBA" id="ARBA00007957"/>
    </source>
</evidence>
<dbReference type="GO" id="GO:0003700">
    <property type="term" value="F:DNA-binding transcription factor activity"/>
    <property type="evidence" value="ECO:0007669"/>
    <property type="project" value="InterPro"/>
</dbReference>
<dbReference type="InterPro" id="IPR036388">
    <property type="entry name" value="WH-like_DNA-bd_sf"/>
</dbReference>
<evidence type="ECO:0000256" key="3">
    <source>
        <dbReference type="ARBA" id="ARBA00022833"/>
    </source>
</evidence>
<evidence type="ECO:0000313" key="7">
    <source>
        <dbReference type="EMBL" id="MPN19123.1"/>
    </source>
</evidence>
<dbReference type="Gene3D" id="1.10.10.10">
    <property type="entry name" value="Winged helix-like DNA-binding domain superfamily/Winged helix DNA-binding domain"/>
    <property type="match status" value="1"/>
</dbReference>
<evidence type="ECO:0000256" key="4">
    <source>
        <dbReference type="ARBA" id="ARBA00023015"/>
    </source>
</evidence>
<evidence type="ECO:0000256" key="2">
    <source>
        <dbReference type="ARBA" id="ARBA00022491"/>
    </source>
</evidence>
<dbReference type="Pfam" id="PF01475">
    <property type="entry name" value="FUR"/>
    <property type="match status" value="1"/>
</dbReference>
<comment type="similarity">
    <text evidence="1">Belongs to the Fur family.</text>
</comment>
<sequence length="152" mass="17431">MNDIIIFLREKNCRVTTQRKAILNSLANCGQYFSAQEVFDDVKRAYPDVSFDTIYRNLNLFSMLGLLQQIHLPKGDGHVFEITEVPHPHLICFNCGKILCVDNTPVELNILNKVVGDEFTICRYSLEIYGYCSKCRATQQAANRSLELEEYS</sequence>
<organism evidence="7">
    <name type="scientific">bioreactor metagenome</name>
    <dbReference type="NCBI Taxonomy" id="1076179"/>
    <lineage>
        <taxon>unclassified sequences</taxon>
        <taxon>metagenomes</taxon>
        <taxon>ecological metagenomes</taxon>
    </lineage>
</organism>